<accession>A0A6B2BFL8</accession>
<organism evidence="1">
    <name type="scientific">Pseudomonas syringae</name>
    <dbReference type="NCBI Taxonomy" id="317"/>
    <lineage>
        <taxon>Bacteria</taxon>
        <taxon>Pseudomonadati</taxon>
        <taxon>Pseudomonadota</taxon>
        <taxon>Gammaproteobacteria</taxon>
        <taxon>Pseudomonadales</taxon>
        <taxon>Pseudomonadaceae</taxon>
        <taxon>Pseudomonas</taxon>
    </lineage>
</organism>
<evidence type="ECO:0000313" key="1">
    <source>
        <dbReference type="EMBL" id="NAO79440.1"/>
    </source>
</evidence>
<dbReference type="AlphaFoldDB" id="A0A6B2BFL8"/>
<proteinExistence type="predicted"/>
<gene>
    <name evidence="1" type="ORF">PspP123CL_26705</name>
</gene>
<reference evidence="1" key="1">
    <citation type="journal article" date="2020" name="Phytopathology">
        <title>Zucchini vein clearing disease is caused by several lineages within Pseudomonas syringae species complex.</title>
        <authorList>
            <person name="Lacault C."/>
            <person name="Briand M."/>
            <person name="Jacques M.A."/>
            <person name="Darrasse A."/>
        </authorList>
    </citation>
    <scope>NUCLEOTIDE SEQUENCE</scope>
    <source>
        <strain evidence="1">P123</strain>
    </source>
</reference>
<dbReference type="EMBL" id="VLIF01000063">
    <property type="protein sequence ID" value="NAO79440.1"/>
    <property type="molecule type" value="Genomic_DNA"/>
</dbReference>
<comment type="caution">
    <text evidence="1">The sequence shown here is derived from an EMBL/GenBank/DDBJ whole genome shotgun (WGS) entry which is preliminary data.</text>
</comment>
<sequence length="42" mass="4770">MAMRVTLEKPIIGVDVAKNELVIYHDQYDRLEAIPNTKVAIT</sequence>
<name>A0A6B2BFL8_PSESX</name>
<feature type="non-terminal residue" evidence="1">
    <location>
        <position position="42"/>
    </location>
</feature>
<protein>
    <submittedName>
        <fullName evidence="1">IS110 family transposase</fullName>
    </submittedName>
</protein>